<sequence length="452" mass="48870">MNKLQDLLENRAEAIQKQRAFLDKAKEEERDLTTEEVSAFDALDTEIEGLDADIKAERAKIEREQKVAARENELEKPLNTPFRPSSLETQAKKLDNGGFKNLGEFLDAVRFGDSKGRIEALTKDAQHSNGIPVPEAFHASFMPQYRNEFSVGTGSDGGIMVPGRFDPTIQKLDPESYIVRSRAMEIAAGDPPDGKVTMPALSQGSNGVYGGVQVNWVSEGEGAEDTDAKFGEIELLPQEVNAQMTVTNKLLRNWDAFSSFATNLMQGAIAEAEDIAFLNGSGVGKPLGVVNAKGAISVPRQTANSISYMDTIMMLQGLYPASRSKAVWIASQSIMAQIATLKDEAGNYIYIQGDATRAIPATLAGIPIIFTGKTSTIGNKGDLMLIDFSAYLVKDGSGPFVETSQHVKFAQSKTVIKVTWNVDGQPWLTAPLTLADGATKVSPYVLLDVPSA</sequence>
<evidence type="ECO:0000256" key="1">
    <source>
        <dbReference type="ARBA" id="ARBA00004328"/>
    </source>
</evidence>
<feature type="domain" description="Phage capsid-like C-terminal" evidence="2">
    <location>
        <begin position="157"/>
        <end position="433"/>
    </location>
</feature>
<comment type="caution">
    <text evidence="3">The sequence shown here is derived from an EMBL/GenBank/DDBJ whole genome shotgun (WGS) entry which is preliminary data.</text>
</comment>
<dbReference type="SUPFAM" id="SSF56563">
    <property type="entry name" value="Major capsid protein gp5"/>
    <property type="match status" value="1"/>
</dbReference>
<protein>
    <submittedName>
        <fullName evidence="3">Phage major capsid protein</fullName>
    </submittedName>
</protein>
<dbReference type="InterPro" id="IPR054612">
    <property type="entry name" value="Phage_capsid-like_C"/>
</dbReference>
<organism evidence="3 4">
    <name type="scientific">Alicyclobacillus fodiniaquatilis</name>
    <dbReference type="NCBI Taxonomy" id="1661150"/>
    <lineage>
        <taxon>Bacteria</taxon>
        <taxon>Bacillati</taxon>
        <taxon>Bacillota</taxon>
        <taxon>Bacilli</taxon>
        <taxon>Bacillales</taxon>
        <taxon>Alicyclobacillaceae</taxon>
        <taxon>Alicyclobacillus</taxon>
    </lineage>
</organism>
<dbReference type="Gene3D" id="3.30.2400.10">
    <property type="entry name" value="Major capsid protein gp5"/>
    <property type="match status" value="1"/>
</dbReference>
<dbReference type="RefSeq" id="WP_377943286.1">
    <property type="nucleotide sequence ID" value="NZ_JBHUCX010000028.1"/>
</dbReference>
<gene>
    <name evidence="3" type="ORF">ACFSB2_11985</name>
</gene>
<dbReference type="NCBIfam" id="TIGR01554">
    <property type="entry name" value="major_cap_HK97"/>
    <property type="match status" value="1"/>
</dbReference>
<proteinExistence type="predicted"/>
<reference evidence="4" key="1">
    <citation type="journal article" date="2019" name="Int. J. Syst. Evol. Microbiol.">
        <title>The Global Catalogue of Microorganisms (GCM) 10K type strain sequencing project: providing services to taxonomists for standard genome sequencing and annotation.</title>
        <authorList>
            <consortium name="The Broad Institute Genomics Platform"/>
            <consortium name="The Broad Institute Genome Sequencing Center for Infectious Disease"/>
            <person name="Wu L."/>
            <person name="Ma J."/>
        </authorList>
    </citation>
    <scope>NUCLEOTIDE SEQUENCE [LARGE SCALE GENOMIC DNA]</scope>
    <source>
        <strain evidence="4">CGMCC 1.12286</strain>
    </source>
</reference>
<accession>A0ABW4JHZ8</accession>
<evidence type="ECO:0000313" key="4">
    <source>
        <dbReference type="Proteomes" id="UP001597079"/>
    </source>
</evidence>
<name>A0ABW4JHZ8_9BACL</name>
<dbReference type="EMBL" id="JBHUCX010000028">
    <property type="protein sequence ID" value="MFD1675414.1"/>
    <property type="molecule type" value="Genomic_DNA"/>
</dbReference>
<dbReference type="Pfam" id="PF05065">
    <property type="entry name" value="Phage_capsid"/>
    <property type="match status" value="1"/>
</dbReference>
<evidence type="ECO:0000313" key="3">
    <source>
        <dbReference type="EMBL" id="MFD1675414.1"/>
    </source>
</evidence>
<keyword evidence="4" id="KW-1185">Reference proteome</keyword>
<evidence type="ECO:0000259" key="2">
    <source>
        <dbReference type="Pfam" id="PF05065"/>
    </source>
</evidence>
<dbReference type="Proteomes" id="UP001597079">
    <property type="component" value="Unassembled WGS sequence"/>
</dbReference>
<comment type="subcellular location">
    <subcellularLocation>
        <location evidence="1">Virion</location>
    </subcellularLocation>
</comment>
<dbReference type="InterPro" id="IPR024455">
    <property type="entry name" value="Phage_capsid"/>
</dbReference>